<dbReference type="AlphaFoldDB" id="A0A9Q3EFC8"/>
<keyword evidence="2" id="KW-1185">Reference proteome</keyword>
<gene>
    <name evidence="1" type="ORF">O181_059753</name>
</gene>
<dbReference type="EMBL" id="AVOT02027801">
    <property type="protein sequence ID" value="MBW0520038.1"/>
    <property type="molecule type" value="Genomic_DNA"/>
</dbReference>
<reference evidence="1" key="1">
    <citation type="submission" date="2021-03" db="EMBL/GenBank/DDBJ databases">
        <title>Draft genome sequence of rust myrtle Austropuccinia psidii MF-1, a brazilian biotype.</title>
        <authorList>
            <person name="Quecine M.C."/>
            <person name="Pachon D.M.R."/>
            <person name="Bonatelli M.L."/>
            <person name="Correr F.H."/>
            <person name="Franceschini L.M."/>
            <person name="Leite T.F."/>
            <person name="Margarido G.R.A."/>
            <person name="Almeida C.A."/>
            <person name="Ferrarezi J.A."/>
            <person name="Labate C.A."/>
        </authorList>
    </citation>
    <scope>NUCLEOTIDE SEQUENCE</scope>
    <source>
        <strain evidence="1">MF-1</strain>
    </source>
</reference>
<organism evidence="1 2">
    <name type="scientific">Austropuccinia psidii MF-1</name>
    <dbReference type="NCBI Taxonomy" id="1389203"/>
    <lineage>
        <taxon>Eukaryota</taxon>
        <taxon>Fungi</taxon>
        <taxon>Dikarya</taxon>
        <taxon>Basidiomycota</taxon>
        <taxon>Pucciniomycotina</taxon>
        <taxon>Pucciniomycetes</taxon>
        <taxon>Pucciniales</taxon>
        <taxon>Sphaerophragmiaceae</taxon>
        <taxon>Austropuccinia</taxon>
    </lineage>
</organism>
<evidence type="ECO:0000313" key="1">
    <source>
        <dbReference type="EMBL" id="MBW0520038.1"/>
    </source>
</evidence>
<dbReference type="Proteomes" id="UP000765509">
    <property type="component" value="Unassembled WGS sequence"/>
</dbReference>
<accession>A0A9Q3EFC8</accession>
<comment type="caution">
    <text evidence="1">The sequence shown here is derived from an EMBL/GenBank/DDBJ whole genome shotgun (WGS) entry which is preliminary data.</text>
</comment>
<proteinExistence type="predicted"/>
<name>A0A9Q3EFC8_9BASI</name>
<protein>
    <submittedName>
        <fullName evidence="1">Uncharacterized protein</fullName>
    </submittedName>
</protein>
<sequence>MAVIRRPFKDPNHLALLELGWKFDLGSFQRHSQRLYSPSISFQGIKYFNTPWTTPLVHTGINQETCMSLAQPGQFNLRLWKCNHTAQFQDGQNCIGPIQTIQPVIHLPGSVFQFFTYTGHLSAPGDFFPH</sequence>
<evidence type="ECO:0000313" key="2">
    <source>
        <dbReference type="Proteomes" id="UP000765509"/>
    </source>
</evidence>